<evidence type="ECO:0000313" key="3">
    <source>
        <dbReference type="Proteomes" id="UP000828251"/>
    </source>
</evidence>
<organism evidence="2 3">
    <name type="scientific">Gossypium stocksii</name>
    <dbReference type="NCBI Taxonomy" id="47602"/>
    <lineage>
        <taxon>Eukaryota</taxon>
        <taxon>Viridiplantae</taxon>
        <taxon>Streptophyta</taxon>
        <taxon>Embryophyta</taxon>
        <taxon>Tracheophyta</taxon>
        <taxon>Spermatophyta</taxon>
        <taxon>Magnoliopsida</taxon>
        <taxon>eudicotyledons</taxon>
        <taxon>Gunneridae</taxon>
        <taxon>Pentapetalae</taxon>
        <taxon>rosids</taxon>
        <taxon>malvids</taxon>
        <taxon>Malvales</taxon>
        <taxon>Malvaceae</taxon>
        <taxon>Malvoideae</taxon>
        <taxon>Gossypium</taxon>
    </lineage>
</organism>
<dbReference type="Proteomes" id="UP000828251">
    <property type="component" value="Unassembled WGS sequence"/>
</dbReference>
<feature type="region of interest" description="Disordered" evidence="1">
    <location>
        <begin position="1"/>
        <end position="44"/>
    </location>
</feature>
<comment type="caution">
    <text evidence="2">The sequence shown here is derived from an EMBL/GenBank/DDBJ whole genome shotgun (WGS) entry which is preliminary data.</text>
</comment>
<dbReference type="OrthoDB" id="999737at2759"/>
<proteinExistence type="predicted"/>
<dbReference type="EMBL" id="JAIQCV010000001">
    <property type="protein sequence ID" value="KAH1131221.1"/>
    <property type="molecule type" value="Genomic_DNA"/>
</dbReference>
<evidence type="ECO:0000256" key="1">
    <source>
        <dbReference type="SAM" id="MobiDB-lite"/>
    </source>
</evidence>
<gene>
    <name evidence="2" type="ORF">J1N35_002599</name>
</gene>
<sequence>MSTKGVRPQKVSVNIRPKYQIGTSAPTNFPTGSGSNPRDNPVNPVVLDLDDIAKIEKARVKLPKQLED</sequence>
<protein>
    <submittedName>
        <fullName evidence="2">Uncharacterized protein</fullName>
    </submittedName>
</protein>
<dbReference type="AlphaFoldDB" id="A0A9D4AMQ5"/>
<feature type="compositionally biased region" description="Polar residues" evidence="1">
    <location>
        <begin position="21"/>
        <end position="38"/>
    </location>
</feature>
<evidence type="ECO:0000313" key="2">
    <source>
        <dbReference type="EMBL" id="KAH1131221.1"/>
    </source>
</evidence>
<accession>A0A9D4AMQ5</accession>
<keyword evidence="3" id="KW-1185">Reference proteome</keyword>
<reference evidence="2 3" key="1">
    <citation type="journal article" date="2021" name="Plant Biotechnol. J.">
        <title>Multi-omics assisted identification of the key and species-specific regulatory components of drought-tolerant mechanisms in Gossypium stocksii.</title>
        <authorList>
            <person name="Yu D."/>
            <person name="Ke L."/>
            <person name="Zhang D."/>
            <person name="Wu Y."/>
            <person name="Sun Y."/>
            <person name="Mei J."/>
            <person name="Sun J."/>
            <person name="Sun Y."/>
        </authorList>
    </citation>
    <scope>NUCLEOTIDE SEQUENCE [LARGE SCALE GENOMIC DNA]</scope>
    <source>
        <strain evidence="3">cv. E1</strain>
        <tissue evidence="2">Leaf</tissue>
    </source>
</reference>
<name>A0A9D4AMQ5_9ROSI</name>